<dbReference type="InterPro" id="IPR012341">
    <property type="entry name" value="6hp_glycosidase-like_sf"/>
</dbReference>
<comment type="subcellular location">
    <subcellularLocation>
        <location evidence="1 12">Endoplasmic reticulum membrane</location>
        <topology evidence="1 12">Single-pass type II membrane protein</topology>
    </subcellularLocation>
</comment>
<evidence type="ECO:0000256" key="5">
    <source>
        <dbReference type="ARBA" id="ARBA00022824"/>
    </source>
</evidence>
<keyword evidence="14" id="KW-0732">Signal</keyword>
<evidence type="ECO:0000256" key="3">
    <source>
        <dbReference type="ARBA" id="ARBA00022692"/>
    </source>
</evidence>
<evidence type="ECO:0000256" key="7">
    <source>
        <dbReference type="ARBA" id="ARBA00022989"/>
    </source>
</evidence>
<dbReference type="GO" id="GO:0005789">
    <property type="term" value="C:endoplasmic reticulum membrane"/>
    <property type="evidence" value="ECO:0007669"/>
    <property type="project" value="UniProtKB-SubCell"/>
</dbReference>
<evidence type="ECO:0000256" key="8">
    <source>
        <dbReference type="ARBA" id="ARBA00023136"/>
    </source>
</evidence>
<proteinExistence type="inferred from homology"/>
<dbReference type="SUPFAM" id="SSF48208">
    <property type="entry name" value="Six-hairpin glycosidases"/>
    <property type="match status" value="1"/>
</dbReference>
<accession>A0AAV5QX50</accession>
<comment type="catalytic activity">
    <reaction evidence="12">
        <text>N(4)-(alpha-D-Glc-(1-&gt;2)-alpha-D-Glc-(1-&gt;3)-alpha-D-Glc-(1-&gt;3)-alpha-D-Man-(1-&gt;2)-alpha-D-Man-(1-&gt;2)-alpha-D-Man-(1-&gt;3)-[alpha-D-Man-(1-&gt;2)-alpha-D-Man-(1-&gt;3)-[alpha-D-Man-(1-&gt;2)-alpha-D-Man-(1-&gt;6)]-alpha-D-Man-(1-&gt;6)]-beta-D-Man-(1-&gt;4)-beta-D-GlcNAc-(1-&gt;4)-beta-D-GlcNAc)-L-asparaginyl-[protein] + H2O = N(4)-(alpha-D-Glc-(1-&gt;3)-alpha-D-Glc-(1-&gt;3)-alpha-D-Man-(1-&gt;2)-alpha-D-Man-(1-&gt;2)-alpha-D-Man-(1-&gt;3)-[alpha-D-Man-(1-&gt;2)-alpha-D-Man-(1-&gt;3)-[alpha-D-Man-(1-&gt;2)-alpha-D-Man-(1-&gt;6)]-alpha-D-Man-(1-&gt;6)]-beta-D-Man-(1-&gt;4)-beta-D-GlcNAc-(1-&gt;4)-beta-D-GlcNAc)-L-asparaginyl-[protein] + beta-D-glucose</text>
        <dbReference type="Rhea" id="RHEA:55988"/>
        <dbReference type="Rhea" id="RHEA-COMP:12806"/>
        <dbReference type="Rhea" id="RHEA-COMP:14355"/>
        <dbReference type="ChEBI" id="CHEBI:15377"/>
        <dbReference type="ChEBI" id="CHEBI:15903"/>
        <dbReference type="ChEBI" id="CHEBI:59082"/>
        <dbReference type="ChEBI" id="CHEBI:132537"/>
        <dbReference type="EC" id="3.2.1.106"/>
    </reaction>
</comment>
<sequence>MLSRWVSQFLVVLSLYSLLAFGVSIEDYETASKSSLMWGPYRSNLYIGMRPRIPDSLMTGLFWYNLDNFDSIIKAKHMCDQNDDFKKFGWTKFDPRYGGIEEIKDNENHIDLTFEFVKSYNLKNELDQSWGLRVKGVPQKGHEAVKTSMVLYAGLEILNPVTGEKLTLANAKTPKGFEHDEIVVLEGISKDFAKFKLEINDGPDTNRHVTVDQSFVPGENYDPKYTKHIGLNVPEHNIWRAKQVFVSMIQESLQTLNKQYTAGELDVDLEKTPAVVGLTLPDLHAYDGNMHFIQKNFEGAFEFDIVFNTQNTEKPIARAAGYDEVTFENLGEKIDITVSKFNDKFHKIFKFNSPFNLQKYKAFGEDFISNLIGGVGYFFGDHLVDRTTEIDEEGDDEQGKFKQLDGKPEGPFELFTSVPSRPFFPRGFYWDEGFHLIPILEYDFDLALEILKSWFDLIDDDGWIAREQILGEEARSKVPEEFQVQNPNIANPPTLMLVFLNVIKKANEQKKVYEQKINLGDINAPQDVLEFGAMGDDSDISIDGISDFHLNHPELLLDYAKNIYPKLQKHYEWFRRTQKGELEEFEREAFSMEEAYRWIGRTEKLCLPSGLDDYPRAEVPDIGELHVDLISWIGSFTSSMKQLAELLGYEEDVERYGNIETAIIKNIDDLHWSEDDKAYCDVTLDYSDEDVFVCHKGYISLFPFLLKLIPRDSSHLIDVLNLIADPEELFSTYGIRSLSKQDPFFRQGEDYWRGKVWVNINYLILDSLIYYSTEQEDSVLMDQETQEVARKLYKELRSNLVNNVFKQFKETGYGWENYDESNGNPTGVRHFLGWTSLVVMIMKMPETI</sequence>
<keyword evidence="10 12" id="KW-0326">Glycosidase</keyword>
<keyword evidence="4 12" id="KW-0378">Hydrolase</keyword>
<dbReference type="InterPro" id="IPR038518">
    <property type="entry name" value="Glyco_hydro_63N_sf"/>
</dbReference>
<feature type="chain" id="PRO_5044011501" description="Mannosyl-oligosaccharide glucosidase" evidence="14">
    <location>
        <begin position="25"/>
        <end position="848"/>
    </location>
</feature>
<name>A0AAV5QX50_9ASCO</name>
<dbReference type="GO" id="GO:0009311">
    <property type="term" value="P:oligosaccharide metabolic process"/>
    <property type="evidence" value="ECO:0007669"/>
    <property type="project" value="UniProtKB-UniRule"/>
</dbReference>
<dbReference type="EMBL" id="BTFZ01000020">
    <property type="protein sequence ID" value="GMM39037.1"/>
    <property type="molecule type" value="Genomic_DNA"/>
</dbReference>
<dbReference type="InterPro" id="IPR008928">
    <property type="entry name" value="6-hairpin_glycosidase_sf"/>
</dbReference>
<keyword evidence="5 12" id="KW-0256">Endoplasmic reticulum</keyword>
<comment type="pathway">
    <text evidence="13">Glycan metabolism; N-glycan degradation.</text>
</comment>
<dbReference type="GeneID" id="90077025"/>
<keyword evidence="9 13" id="KW-0325">Glycoprotein</keyword>
<protein>
    <recommendedName>
        <fullName evidence="11 12">Mannosyl-oligosaccharide glucosidase</fullName>
        <ecNumber evidence="11 12">3.2.1.106</ecNumber>
    </recommendedName>
    <alternativeName>
        <fullName evidence="13">Glucosidase I</fullName>
    </alternativeName>
</protein>
<evidence type="ECO:0000256" key="4">
    <source>
        <dbReference type="ARBA" id="ARBA00022801"/>
    </source>
</evidence>
<dbReference type="InterPro" id="IPR004888">
    <property type="entry name" value="Glycoside_hydrolase_63"/>
</dbReference>
<comment type="caution">
    <text evidence="17">The sequence shown here is derived from an EMBL/GenBank/DDBJ whole genome shotgun (WGS) entry which is preliminary data.</text>
</comment>
<evidence type="ECO:0000256" key="1">
    <source>
        <dbReference type="ARBA" id="ARBA00004648"/>
    </source>
</evidence>
<dbReference type="GO" id="GO:0004573">
    <property type="term" value="F:Glc3Man9GlcNAc2 oligosaccharide glucosidase activity"/>
    <property type="evidence" value="ECO:0007669"/>
    <property type="project" value="UniProtKB-UniRule"/>
</dbReference>
<dbReference type="Gene3D" id="1.50.10.10">
    <property type="match status" value="1"/>
</dbReference>
<keyword evidence="6" id="KW-0735">Signal-anchor</keyword>
<dbReference type="InterPro" id="IPR031631">
    <property type="entry name" value="Glyco_hydro_63N"/>
</dbReference>
<evidence type="ECO:0000259" key="15">
    <source>
        <dbReference type="Pfam" id="PF03200"/>
    </source>
</evidence>
<evidence type="ECO:0000256" key="6">
    <source>
        <dbReference type="ARBA" id="ARBA00022968"/>
    </source>
</evidence>
<dbReference type="Gene3D" id="2.70.98.110">
    <property type="entry name" value="Glycosyl hydrolase family 63, N-terminal domain"/>
    <property type="match status" value="1"/>
</dbReference>
<organism evidence="17 18">
    <name type="scientific">Saccharomycopsis crataegensis</name>
    <dbReference type="NCBI Taxonomy" id="43959"/>
    <lineage>
        <taxon>Eukaryota</taxon>
        <taxon>Fungi</taxon>
        <taxon>Dikarya</taxon>
        <taxon>Ascomycota</taxon>
        <taxon>Saccharomycotina</taxon>
        <taxon>Saccharomycetes</taxon>
        <taxon>Saccharomycopsidaceae</taxon>
        <taxon>Saccharomycopsis</taxon>
    </lineage>
</organism>
<dbReference type="Pfam" id="PF03200">
    <property type="entry name" value="Glyco_hydro_63"/>
    <property type="match status" value="1"/>
</dbReference>
<evidence type="ECO:0000256" key="12">
    <source>
        <dbReference type="RuleBase" id="RU368089"/>
    </source>
</evidence>
<keyword evidence="18" id="KW-1185">Reference proteome</keyword>
<gene>
    <name evidence="17" type="ORF">DASC09_063760</name>
</gene>
<keyword evidence="3" id="KW-0812">Transmembrane</keyword>
<evidence type="ECO:0000259" key="16">
    <source>
        <dbReference type="Pfam" id="PF16923"/>
    </source>
</evidence>
<dbReference type="InterPro" id="IPR031335">
    <property type="entry name" value="Glyco_hydro_63_C"/>
</dbReference>
<evidence type="ECO:0000256" key="13">
    <source>
        <dbReference type="RuleBase" id="RU369107"/>
    </source>
</evidence>
<evidence type="ECO:0000256" key="9">
    <source>
        <dbReference type="ARBA" id="ARBA00023180"/>
    </source>
</evidence>
<dbReference type="GO" id="GO:0006487">
    <property type="term" value="P:protein N-linked glycosylation"/>
    <property type="evidence" value="ECO:0007669"/>
    <property type="project" value="UniProtKB-UniRule"/>
</dbReference>
<feature type="domain" description="Glycosyl hydrolase family 63 N-terminal" evidence="16">
    <location>
        <begin position="35"/>
        <end position="262"/>
    </location>
</feature>
<keyword evidence="7" id="KW-1133">Transmembrane helix</keyword>
<dbReference type="Pfam" id="PF16923">
    <property type="entry name" value="Glyco_hydro_63N"/>
    <property type="match status" value="1"/>
</dbReference>
<reference evidence="17 18" key="1">
    <citation type="journal article" date="2023" name="Elife">
        <title>Identification of key yeast species and microbe-microbe interactions impacting larval growth of Drosophila in the wild.</title>
        <authorList>
            <person name="Mure A."/>
            <person name="Sugiura Y."/>
            <person name="Maeda R."/>
            <person name="Honda K."/>
            <person name="Sakurai N."/>
            <person name="Takahashi Y."/>
            <person name="Watada M."/>
            <person name="Katoh T."/>
            <person name="Gotoh A."/>
            <person name="Gotoh Y."/>
            <person name="Taniguchi I."/>
            <person name="Nakamura K."/>
            <person name="Hayashi T."/>
            <person name="Katayama T."/>
            <person name="Uemura T."/>
            <person name="Hattori Y."/>
        </authorList>
    </citation>
    <scope>NUCLEOTIDE SEQUENCE [LARGE SCALE GENOMIC DNA]</scope>
    <source>
        <strain evidence="17 18">SC-9</strain>
    </source>
</reference>
<comment type="function">
    <text evidence="12">Cleaves the distal alpha 1,2-linked glucose residue from the Glc(3)Man(9)GlcNAc(2) oligosaccharide precursor.</text>
</comment>
<evidence type="ECO:0000256" key="11">
    <source>
        <dbReference type="ARBA" id="ARBA00038888"/>
    </source>
</evidence>
<dbReference type="EC" id="3.2.1.106" evidence="11 12"/>
<evidence type="ECO:0000313" key="17">
    <source>
        <dbReference type="EMBL" id="GMM39037.1"/>
    </source>
</evidence>
<dbReference type="PANTHER" id="PTHR10412:SF11">
    <property type="entry name" value="MANNOSYL-OLIGOSACCHARIDE GLUCOSIDASE"/>
    <property type="match status" value="1"/>
</dbReference>
<dbReference type="PANTHER" id="PTHR10412">
    <property type="entry name" value="MANNOSYL-OLIGOSACCHARIDE GLUCOSIDASE"/>
    <property type="match status" value="1"/>
</dbReference>
<feature type="signal peptide" evidence="14">
    <location>
        <begin position="1"/>
        <end position="24"/>
    </location>
</feature>
<keyword evidence="8" id="KW-0472">Membrane</keyword>
<evidence type="ECO:0000256" key="2">
    <source>
        <dbReference type="ARBA" id="ARBA00010833"/>
    </source>
</evidence>
<dbReference type="AlphaFoldDB" id="A0AAV5QX50"/>
<evidence type="ECO:0000256" key="14">
    <source>
        <dbReference type="SAM" id="SignalP"/>
    </source>
</evidence>
<dbReference type="RefSeq" id="XP_064856032.1">
    <property type="nucleotide sequence ID" value="XM_064999960.1"/>
</dbReference>
<evidence type="ECO:0000313" key="18">
    <source>
        <dbReference type="Proteomes" id="UP001360560"/>
    </source>
</evidence>
<feature type="domain" description="Glycosyl hydrolase family 63 C-terminal" evidence="15">
    <location>
        <begin position="326"/>
        <end position="843"/>
    </location>
</feature>
<comment type="similarity">
    <text evidence="2 12">Belongs to the glycosyl hydrolase 63 family.</text>
</comment>
<evidence type="ECO:0000256" key="10">
    <source>
        <dbReference type="ARBA" id="ARBA00023295"/>
    </source>
</evidence>
<dbReference type="Proteomes" id="UP001360560">
    <property type="component" value="Unassembled WGS sequence"/>
</dbReference>